<dbReference type="eggNOG" id="ENOG502ZFWS">
    <property type="taxonomic scope" value="Bacteria"/>
</dbReference>
<dbReference type="InterPro" id="IPR007712">
    <property type="entry name" value="RelE/ParE_toxin"/>
</dbReference>
<evidence type="ECO:0000256" key="1">
    <source>
        <dbReference type="ARBA" id="ARBA00022649"/>
    </source>
</evidence>
<keyword evidence="3" id="KW-1185">Reference proteome</keyword>
<organism evidence="2 3">
    <name type="scientific">Ureibacillus massiliensis 4400831 = CIP 108448 = CCUG 49529</name>
    <dbReference type="NCBI Taxonomy" id="1211035"/>
    <lineage>
        <taxon>Bacteria</taxon>
        <taxon>Bacillati</taxon>
        <taxon>Bacillota</taxon>
        <taxon>Bacilli</taxon>
        <taxon>Bacillales</taxon>
        <taxon>Caryophanaceae</taxon>
        <taxon>Ureibacillus</taxon>
    </lineage>
</organism>
<dbReference type="Pfam" id="PF05016">
    <property type="entry name" value="ParE_toxin"/>
    <property type="match status" value="1"/>
</dbReference>
<dbReference type="EMBL" id="JPVQ01000011">
    <property type="protein sequence ID" value="KGR91089.1"/>
    <property type="molecule type" value="Genomic_DNA"/>
</dbReference>
<dbReference type="Gene3D" id="3.30.2310.20">
    <property type="entry name" value="RelE-like"/>
    <property type="match status" value="1"/>
</dbReference>
<name>A0A0A3J242_9BACL</name>
<dbReference type="AlphaFoldDB" id="A0A0A3J242"/>
<dbReference type="RefSeq" id="WP_036175061.1">
    <property type="nucleotide sequence ID" value="NZ_AVCZ01000011.1"/>
</dbReference>
<keyword evidence="1" id="KW-1277">Toxin-antitoxin system</keyword>
<dbReference type="Proteomes" id="UP000030595">
    <property type="component" value="Unassembled WGS sequence"/>
</dbReference>
<gene>
    <name evidence="2" type="ORF">CD30_08405</name>
</gene>
<dbReference type="InterPro" id="IPR035093">
    <property type="entry name" value="RelE/ParE_toxin_dom_sf"/>
</dbReference>
<evidence type="ECO:0000313" key="2">
    <source>
        <dbReference type="EMBL" id="KGR91089.1"/>
    </source>
</evidence>
<reference evidence="2 3" key="1">
    <citation type="submission" date="2014-02" db="EMBL/GenBank/DDBJ databases">
        <title>Draft genome sequence of Lysinibacillus massiliensis CCUG 49529.</title>
        <authorList>
            <person name="Zhang F."/>
            <person name="Wang G."/>
            <person name="Zhang L."/>
        </authorList>
    </citation>
    <scope>NUCLEOTIDE SEQUENCE [LARGE SCALE GENOMIC DNA]</scope>
    <source>
        <strain evidence="2 3">CCUG 49529</strain>
    </source>
</reference>
<comment type="caution">
    <text evidence="2">The sequence shown here is derived from an EMBL/GenBank/DDBJ whole genome shotgun (WGS) entry which is preliminary data.</text>
</comment>
<proteinExistence type="predicted"/>
<evidence type="ECO:0000313" key="3">
    <source>
        <dbReference type="Proteomes" id="UP000030595"/>
    </source>
</evidence>
<protein>
    <submittedName>
        <fullName evidence="2">Plasmid stabilization protein</fullName>
    </submittedName>
</protein>
<sequence length="111" mass="12939">MKVSIVYSEMALEDLQLLKNYLFSNWGEDVTKKVISKITTDVRSLEIFPLSGVPLAKNIQIPTELRYLVSEKNYIFYYHKSDTVTIVRILNERQNYIAQLFQTSTNTNNID</sequence>
<dbReference type="OrthoDB" id="362857at2"/>
<accession>A0A0A3J242</accession>